<keyword evidence="10" id="KW-1185">Reference proteome</keyword>
<dbReference type="STRING" id="1208583.COMX_01765"/>
<dbReference type="AlphaFoldDB" id="W7DTV4"/>
<dbReference type="GO" id="GO:0005886">
    <property type="term" value="C:plasma membrane"/>
    <property type="evidence" value="ECO:0007669"/>
    <property type="project" value="UniProtKB-SubCell"/>
</dbReference>
<dbReference type="SUPFAM" id="SSF161098">
    <property type="entry name" value="MetI-like"/>
    <property type="match status" value="1"/>
</dbReference>
<dbReference type="eggNOG" id="COG0600">
    <property type="taxonomic scope" value="Bacteria"/>
</dbReference>
<dbReference type="PROSITE" id="PS50928">
    <property type="entry name" value="ABC_TM1"/>
    <property type="match status" value="1"/>
</dbReference>
<dbReference type="GO" id="GO:0055085">
    <property type="term" value="P:transmembrane transport"/>
    <property type="evidence" value="ECO:0007669"/>
    <property type="project" value="InterPro"/>
</dbReference>
<keyword evidence="3" id="KW-1003">Cell membrane</keyword>
<feature type="transmembrane region" description="Helical" evidence="7">
    <location>
        <begin position="50"/>
        <end position="78"/>
    </location>
</feature>
<feature type="domain" description="ABC transmembrane type-1" evidence="8">
    <location>
        <begin position="52"/>
        <end position="236"/>
    </location>
</feature>
<evidence type="ECO:0000256" key="5">
    <source>
        <dbReference type="ARBA" id="ARBA00022989"/>
    </source>
</evidence>
<keyword evidence="4 7" id="KW-0812">Transmembrane</keyword>
<dbReference type="Gene3D" id="1.10.3720.10">
    <property type="entry name" value="MetI-like"/>
    <property type="match status" value="1"/>
</dbReference>
<comment type="subcellular location">
    <subcellularLocation>
        <location evidence="1 7">Cell membrane</location>
        <topology evidence="1 7">Multi-pass membrane protein</topology>
    </subcellularLocation>
</comment>
<keyword evidence="2 7" id="KW-0813">Transport</keyword>
<evidence type="ECO:0000259" key="8">
    <source>
        <dbReference type="PROSITE" id="PS50928"/>
    </source>
</evidence>
<reference evidence="9 10" key="1">
    <citation type="journal article" date="2014" name="Genome Announc.">
        <title>Draft Genome Sequence of Commensalibacter papalotli MX01, a Symbiont Identified from the Guts of Overwintering Monarch Butterflies.</title>
        <authorList>
            <person name="Servin-Garciduenas L.E."/>
            <person name="Sanchez-Quinto A."/>
            <person name="Martinez-Romero E."/>
        </authorList>
    </citation>
    <scope>NUCLEOTIDE SEQUENCE [LARGE SCALE GENOMIC DNA]</scope>
    <source>
        <strain evidence="10">MX-MONARCH01</strain>
    </source>
</reference>
<accession>W7DTV4</accession>
<name>W7DTV4_9PROT</name>
<dbReference type="PATRIC" id="fig|1208583.4.peg.355"/>
<dbReference type="InterPro" id="IPR000515">
    <property type="entry name" value="MetI-like"/>
</dbReference>
<evidence type="ECO:0000256" key="2">
    <source>
        <dbReference type="ARBA" id="ARBA00022448"/>
    </source>
</evidence>
<evidence type="ECO:0000256" key="4">
    <source>
        <dbReference type="ARBA" id="ARBA00022692"/>
    </source>
</evidence>
<dbReference type="Pfam" id="PF00528">
    <property type="entry name" value="BPD_transp_1"/>
    <property type="match status" value="1"/>
</dbReference>
<dbReference type="EMBL" id="ATSX01000001">
    <property type="protein sequence ID" value="EUK18435.1"/>
    <property type="molecule type" value="Genomic_DNA"/>
</dbReference>
<keyword evidence="5 7" id="KW-1133">Transmembrane helix</keyword>
<feature type="transmembrane region" description="Helical" evidence="7">
    <location>
        <begin position="185"/>
        <end position="205"/>
    </location>
</feature>
<comment type="caution">
    <text evidence="9">The sequence shown here is derived from an EMBL/GenBank/DDBJ whole genome shotgun (WGS) entry which is preliminary data.</text>
</comment>
<dbReference type="PANTHER" id="PTHR30151">
    <property type="entry name" value="ALKANE SULFONATE ABC TRANSPORTER-RELATED, MEMBRANE SUBUNIT"/>
    <property type="match status" value="1"/>
</dbReference>
<dbReference type="OrthoDB" id="9786495at2"/>
<gene>
    <name evidence="9" type="ORF">COMX_01765</name>
</gene>
<feature type="transmembrane region" description="Helical" evidence="7">
    <location>
        <begin position="217"/>
        <end position="238"/>
    </location>
</feature>
<evidence type="ECO:0000256" key="6">
    <source>
        <dbReference type="ARBA" id="ARBA00023136"/>
    </source>
</evidence>
<dbReference type="InterPro" id="IPR035906">
    <property type="entry name" value="MetI-like_sf"/>
</dbReference>
<comment type="similarity">
    <text evidence="7">Belongs to the binding-protein-dependent transport system permease family.</text>
</comment>
<evidence type="ECO:0000313" key="9">
    <source>
        <dbReference type="EMBL" id="EUK18435.1"/>
    </source>
</evidence>
<dbReference type="Proteomes" id="UP000019250">
    <property type="component" value="Unassembled WGS sequence"/>
</dbReference>
<sequence length="253" mass="27750">MNAIPLYFRIPVLLVGLLCIWQGIYLFLGIPSYLLPSPISVFIAFKDNQLLLWSAALTTFNETIIGLILGCGLGMILALMMSLVPFIRQWLMPVILISQSIPTFALAPLLVLWFGFGISSKIVMAMIMIFFPVTSAFFDGLSRTPPEWIELGKTMNSSPLRQLLFIRIPAALPSFASGLRIATAIAPIGAVVGEWVGASSGLGFLMQNANSRFQTDLMFAALFILSMMTICLWGIVAIGTKKLIPWAENTKDL</sequence>
<evidence type="ECO:0000256" key="1">
    <source>
        <dbReference type="ARBA" id="ARBA00004651"/>
    </source>
</evidence>
<evidence type="ECO:0000256" key="7">
    <source>
        <dbReference type="RuleBase" id="RU363032"/>
    </source>
</evidence>
<dbReference type="PANTHER" id="PTHR30151:SF20">
    <property type="entry name" value="ABC TRANSPORTER PERMEASE PROTEIN HI_0355-RELATED"/>
    <property type="match status" value="1"/>
</dbReference>
<dbReference type="CDD" id="cd06261">
    <property type="entry name" value="TM_PBP2"/>
    <property type="match status" value="1"/>
</dbReference>
<evidence type="ECO:0000256" key="3">
    <source>
        <dbReference type="ARBA" id="ARBA00022475"/>
    </source>
</evidence>
<evidence type="ECO:0000313" key="10">
    <source>
        <dbReference type="Proteomes" id="UP000019250"/>
    </source>
</evidence>
<feature type="transmembrane region" description="Helical" evidence="7">
    <location>
        <begin position="12"/>
        <end position="30"/>
    </location>
</feature>
<dbReference type="RefSeq" id="WP_034336344.1">
    <property type="nucleotide sequence ID" value="NZ_ATSX01000001.1"/>
</dbReference>
<keyword evidence="6 7" id="KW-0472">Membrane</keyword>
<proteinExistence type="inferred from homology"/>
<organism evidence="9 10">
    <name type="scientific">Commensalibacter papalotli</name>
    <name type="common">ex Servin-Garciduenas et al. 2014</name>
    <dbReference type="NCBI Taxonomy" id="1208583"/>
    <lineage>
        <taxon>Bacteria</taxon>
        <taxon>Pseudomonadati</taxon>
        <taxon>Pseudomonadota</taxon>
        <taxon>Alphaproteobacteria</taxon>
        <taxon>Acetobacterales</taxon>
        <taxon>Acetobacteraceae</taxon>
    </lineage>
</organism>
<protein>
    <submittedName>
        <fullName evidence="9">Binding-protein-dependent transport system inner membrane protein</fullName>
    </submittedName>
</protein>